<reference evidence="2" key="1">
    <citation type="submission" date="2015-06" db="EMBL/GenBank/DDBJ databases">
        <title>Expansion of signal transduction pathways in fungi by whole-genome duplication.</title>
        <authorList>
            <consortium name="DOE Joint Genome Institute"/>
            <person name="Corrochano L.M."/>
            <person name="Kuo A."/>
            <person name="Marcet-Houben M."/>
            <person name="Polaino S."/>
            <person name="Salamov A."/>
            <person name="Villalobos J.M."/>
            <person name="Alvarez M.I."/>
            <person name="Avalos J."/>
            <person name="Benito E.P."/>
            <person name="Benoit I."/>
            <person name="Burger G."/>
            <person name="Camino L.P."/>
            <person name="Canovas D."/>
            <person name="Cerda-Olmedo E."/>
            <person name="Cheng J.-F."/>
            <person name="Dominguez A."/>
            <person name="Elias M."/>
            <person name="Eslava A.P."/>
            <person name="Glaser F."/>
            <person name="Grimwood J."/>
            <person name="Gutierrez G."/>
            <person name="Heitman J."/>
            <person name="Henrissat B."/>
            <person name="Iturriaga E.A."/>
            <person name="Lang B.F."/>
            <person name="Lavin J.L."/>
            <person name="Lee S."/>
            <person name="Li W."/>
            <person name="Lindquist E."/>
            <person name="Lopez-Garcia S."/>
            <person name="Luque E.M."/>
            <person name="Marcos A.T."/>
            <person name="Martin J."/>
            <person name="McCluskey K."/>
            <person name="Medina H.R."/>
            <person name="Miralles-Duran A."/>
            <person name="Miyazaki A."/>
            <person name="Munoz-Torres E."/>
            <person name="Oguiza J.A."/>
            <person name="Ohm R."/>
            <person name="Olmedo M."/>
            <person name="Orejas M."/>
            <person name="Ortiz-Castellanos L."/>
            <person name="Pisabarro A.G."/>
            <person name="Rodriguez-Romero J."/>
            <person name="Ruiz-Herrera J."/>
            <person name="Ruiz-Vazquez R."/>
            <person name="Sanz C."/>
            <person name="Schackwitz W."/>
            <person name="Schmutz J."/>
            <person name="Shahriari M."/>
            <person name="Shelest E."/>
            <person name="Silva-Franco F."/>
            <person name="Soanes D."/>
            <person name="Syed K."/>
            <person name="Tagua V.G."/>
            <person name="Talbot N.J."/>
            <person name="Thon M."/>
            <person name="De vries R.P."/>
            <person name="Wiebenga A."/>
            <person name="Yadav J.S."/>
            <person name="Braun E.L."/>
            <person name="Baker S."/>
            <person name="Garre V."/>
            <person name="Horwitz B."/>
            <person name="Torres-Martinez S."/>
            <person name="Idnurm A."/>
            <person name="Herrera-Estrella A."/>
            <person name="Gabaldon T."/>
            <person name="Grigoriev I.V."/>
        </authorList>
    </citation>
    <scope>NUCLEOTIDE SEQUENCE [LARGE SCALE GENOMIC DNA]</scope>
    <source>
        <strain evidence="2">NRRL 1555(-)</strain>
    </source>
</reference>
<dbReference type="InParanoid" id="A0A167R281"/>
<keyword evidence="2" id="KW-1185">Reference proteome</keyword>
<evidence type="ECO:0000313" key="1">
    <source>
        <dbReference type="EMBL" id="OAD80677.1"/>
    </source>
</evidence>
<proteinExistence type="predicted"/>
<dbReference type="Proteomes" id="UP000077315">
    <property type="component" value="Unassembled WGS sequence"/>
</dbReference>
<dbReference type="AlphaFoldDB" id="A0A167R281"/>
<dbReference type="GeneID" id="28995285"/>
<dbReference type="VEuPathDB" id="FungiDB:PHYBLDRAFT_161319"/>
<accession>A0A167R281</accession>
<dbReference type="RefSeq" id="XP_018298717.1">
    <property type="nucleotide sequence ID" value="XM_018434379.1"/>
</dbReference>
<dbReference type="OrthoDB" id="2288930at2759"/>
<gene>
    <name evidence="1" type="ORF">PHYBLDRAFT_161319</name>
</gene>
<organism evidence="1 2">
    <name type="scientific">Phycomyces blakesleeanus (strain ATCC 8743b / DSM 1359 / FGSC 10004 / NBRC 33097 / NRRL 1555)</name>
    <dbReference type="NCBI Taxonomy" id="763407"/>
    <lineage>
        <taxon>Eukaryota</taxon>
        <taxon>Fungi</taxon>
        <taxon>Fungi incertae sedis</taxon>
        <taxon>Mucoromycota</taxon>
        <taxon>Mucoromycotina</taxon>
        <taxon>Mucoromycetes</taxon>
        <taxon>Mucorales</taxon>
        <taxon>Phycomycetaceae</taxon>
        <taxon>Phycomyces</taxon>
    </lineage>
</organism>
<evidence type="ECO:0000313" key="2">
    <source>
        <dbReference type="Proteomes" id="UP000077315"/>
    </source>
</evidence>
<protein>
    <submittedName>
        <fullName evidence="1">Uncharacterized protein</fullName>
    </submittedName>
</protein>
<dbReference type="EMBL" id="KV440971">
    <property type="protein sequence ID" value="OAD80677.1"/>
    <property type="molecule type" value="Genomic_DNA"/>
</dbReference>
<sequence length="451" mass="51838">MPKQKQAKMRVTGISKDYKYKNWLNSTLNVTEPSIDYFKFADAFDGSQSATNYHYSDLLRKLSTGQSNKLTKIATLANSLYDTRNNHDTVFSRSYKQYWEVRNDSDSLEKTLRKENQETIVQLNKLTNNNIRRLAKKAHIADETPESIETVGKVKDLEDSTDESDKTCDINTVLSQTANLASDEVGKLNIIDLSSLTTLDILEAETSKERLDVIIEATKTKAVQLSLYAKNLITELCETTWSVQALRKTLHQTVFHEDFDLIAHSDFGFIEVTTRYFLDIMSSPQNPFNNVMLERTAASYLIIYIVNQLFLSNNDVIELGWLEREFYLTDRTKFDGILFKVGNKTICPALVEFSGGINDHTSLHKNSNDIKKLYFNMAKIMTETKTESLFCIRFYGHTIFFEKLVKYEDNMYRVVDATIEVPNTPRKLVAFIKKIPLIVAWKQAVIDYVID</sequence>
<name>A0A167R281_PHYB8</name>